<keyword evidence="2" id="KW-1185">Reference proteome</keyword>
<dbReference type="Proteomes" id="UP000282483">
    <property type="component" value="Chromosome"/>
</dbReference>
<organism evidence="1 2">
    <name type="scientific">Candidatus Rickettsiella viridis</name>
    <dbReference type="NCBI Taxonomy" id="676208"/>
    <lineage>
        <taxon>Bacteria</taxon>
        <taxon>Pseudomonadati</taxon>
        <taxon>Pseudomonadota</taxon>
        <taxon>Gammaproteobacteria</taxon>
        <taxon>Legionellales</taxon>
        <taxon>Coxiellaceae</taxon>
        <taxon>Rickettsiella</taxon>
    </lineage>
</organism>
<evidence type="ECO:0000313" key="1">
    <source>
        <dbReference type="EMBL" id="BBB15470.1"/>
    </source>
</evidence>
<accession>A0A2Z5UWX4</accession>
<dbReference type="AlphaFoldDB" id="A0A2Z5UWX4"/>
<dbReference type="NCBIfam" id="NF041950">
    <property type="entry name" value="CBU_0585_fam"/>
    <property type="match status" value="1"/>
</dbReference>
<dbReference type="KEGG" id="rvi:RVIR1_09970"/>
<name>A0A2Z5UWX4_9COXI</name>
<reference evidence="1 2" key="1">
    <citation type="submission" date="2017-03" db="EMBL/GenBank/DDBJ databases">
        <title>The genome sequence of Candidatus Rickettsiella viridis.</title>
        <authorList>
            <person name="Nikoh N."/>
            <person name="Tsuchida T."/>
            <person name="Yamaguchi K."/>
            <person name="Maeda T."/>
            <person name="Shigenobu S."/>
            <person name="Fukatsu T."/>
        </authorList>
    </citation>
    <scope>NUCLEOTIDE SEQUENCE [LARGE SCALE GENOMIC DNA]</scope>
    <source>
        <strain evidence="1 2">Ap-RA04</strain>
    </source>
</reference>
<dbReference type="EMBL" id="AP018005">
    <property type="protein sequence ID" value="BBB15470.1"/>
    <property type="molecule type" value="Genomic_DNA"/>
</dbReference>
<gene>
    <name evidence="1" type="ORF">RVIR1_09970</name>
</gene>
<dbReference type="InterPro" id="IPR049640">
    <property type="entry name" value="CBU_0585/lpg0581-like"/>
</dbReference>
<protein>
    <submittedName>
        <fullName evidence="1">Uncharacterized protein</fullName>
    </submittedName>
</protein>
<proteinExistence type="predicted"/>
<sequence>MTSIINGLKADKKYISETDSFLTQFDKKNPNKSLSQQKEIENYQALYQQRDTKIINQS</sequence>
<dbReference type="RefSeq" id="WP_172593983.1">
    <property type="nucleotide sequence ID" value="NZ_AP018005.1"/>
</dbReference>
<evidence type="ECO:0000313" key="2">
    <source>
        <dbReference type="Proteomes" id="UP000282483"/>
    </source>
</evidence>